<feature type="transmembrane region" description="Helical" evidence="6">
    <location>
        <begin position="84"/>
        <end position="106"/>
    </location>
</feature>
<comment type="caution">
    <text evidence="8">The sequence shown here is derived from an EMBL/GenBank/DDBJ whole genome shotgun (WGS) entry which is preliminary data.</text>
</comment>
<keyword evidence="4 6" id="KW-1133">Transmembrane helix</keyword>
<feature type="transmembrane region" description="Helical" evidence="6">
    <location>
        <begin position="259"/>
        <end position="280"/>
    </location>
</feature>
<evidence type="ECO:0000256" key="4">
    <source>
        <dbReference type="ARBA" id="ARBA00022989"/>
    </source>
</evidence>
<dbReference type="EMBL" id="JAXOFX010000010">
    <property type="protein sequence ID" value="MDZ5473093.1"/>
    <property type="molecule type" value="Genomic_DNA"/>
</dbReference>
<feature type="transmembrane region" description="Helical" evidence="6">
    <location>
        <begin position="447"/>
        <end position="465"/>
    </location>
</feature>
<dbReference type="Gene3D" id="1.10.3720.10">
    <property type="entry name" value="MetI-like"/>
    <property type="match status" value="2"/>
</dbReference>
<dbReference type="RefSeq" id="WP_322447393.1">
    <property type="nucleotide sequence ID" value="NZ_JAXOFX010000010.1"/>
</dbReference>
<dbReference type="CDD" id="cd06261">
    <property type="entry name" value="TM_PBP2"/>
    <property type="match status" value="1"/>
</dbReference>
<comment type="subcellular location">
    <subcellularLocation>
        <location evidence="6">Cell membrane</location>
        <topology evidence="6">Multi-pass membrane protein</topology>
    </subcellularLocation>
    <subcellularLocation>
        <location evidence="1">Membrane</location>
        <topology evidence="1">Multi-pass membrane protein</topology>
    </subcellularLocation>
</comment>
<evidence type="ECO:0000256" key="2">
    <source>
        <dbReference type="ARBA" id="ARBA00022448"/>
    </source>
</evidence>
<feature type="transmembrane region" description="Helical" evidence="6">
    <location>
        <begin position="535"/>
        <end position="561"/>
    </location>
</feature>
<keyword evidence="9" id="KW-1185">Reference proteome</keyword>
<feature type="transmembrane region" description="Helical" evidence="6">
    <location>
        <begin position="118"/>
        <end position="142"/>
    </location>
</feature>
<reference evidence="8 9" key="1">
    <citation type="submission" date="2023-11" db="EMBL/GenBank/DDBJ databases">
        <title>Bacillus jintuensis, isolated from a mudflat on the Beibu Gulf coast.</title>
        <authorList>
            <person name="Li M."/>
        </authorList>
    </citation>
    <scope>NUCLEOTIDE SEQUENCE [LARGE SCALE GENOMIC DNA]</scope>
    <source>
        <strain evidence="8 9">31A1R</strain>
    </source>
</reference>
<feature type="transmembrane region" description="Helical" evidence="6">
    <location>
        <begin position="162"/>
        <end position="185"/>
    </location>
</feature>
<keyword evidence="3 6" id="KW-0812">Transmembrane</keyword>
<feature type="transmembrane region" description="Helical" evidence="6">
    <location>
        <begin position="220"/>
        <end position="238"/>
    </location>
</feature>
<evidence type="ECO:0000256" key="3">
    <source>
        <dbReference type="ARBA" id="ARBA00022692"/>
    </source>
</evidence>
<dbReference type="InterPro" id="IPR035906">
    <property type="entry name" value="MetI-like_sf"/>
</dbReference>
<evidence type="ECO:0000256" key="1">
    <source>
        <dbReference type="ARBA" id="ARBA00004141"/>
    </source>
</evidence>
<comment type="similarity">
    <text evidence="6">Belongs to the binding-protein-dependent transport system permease family.</text>
</comment>
<dbReference type="Pfam" id="PF00528">
    <property type="entry name" value="BPD_transp_1"/>
    <property type="match status" value="2"/>
</dbReference>
<dbReference type="Proteomes" id="UP001290455">
    <property type="component" value="Unassembled WGS sequence"/>
</dbReference>
<proteinExistence type="inferred from homology"/>
<evidence type="ECO:0000313" key="8">
    <source>
        <dbReference type="EMBL" id="MDZ5473093.1"/>
    </source>
</evidence>
<keyword evidence="2 6" id="KW-0813">Transport</keyword>
<name>A0ABU5J108_9BACI</name>
<dbReference type="PANTHER" id="PTHR43839">
    <property type="entry name" value="OPPC IN A BINDING PROTEIN-DEPENDENT TRANSPORT SYSTEM"/>
    <property type="match status" value="1"/>
</dbReference>
<organism evidence="8 9">
    <name type="scientific">Robertmurraya mangrovi</name>
    <dbReference type="NCBI Taxonomy" id="3098077"/>
    <lineage>
        <taxon>Bacteria</taxon>
        <taxon>Bacillati</taxon>
        <taxon>Bacillota</taxon>
        <taxon>Bacilli</taxon>
        <taxon>Bacillales</taxon>
        <taxon>Bacillaceae</taxon>
        <taxon>Robertmurraya</taxon>
    </lineage>
</organism>
<evidence type="ECO:0000256" key="6">
    <source>
        <dbReference type="RuleBase" id="RU363032"/>
    </source>
</evidence>
<dbReference type="PANTHER" id="PTHR43839:SF3">
    <property type="entry name" value="OLIGOPEPTIDE ABC TRANSPORTER, PERMEASE PROTEIN"/>
    <property type="match status" value="1"/>
</dbReference>
<feature type="transmembrane region" description="Helical" evidence="6">
    <location>
        <begin position="12"/>
        <end position="30"/>
    </location>
</feature>
<feature type="transmembrane region" description="Helical" evidence="6">
    <location>
        <begin position="414"/>
        <end position="435"/>
    </location>
</feature>
<feature type="domain" description="ABC transmembrane type-1" evidence="7">
    <location>
        <begin position="78"/>
        <end position="279"/>
    </location>
</feature>
<evidence type="ECO:0000313" key="9">
    <source>
        <dbReference type="Proteomes" id="UP001290455"/>
    </source>
</evidence>
<feature type="transmembrane region" description="Helical" evidence="6">
    <location>
        <begin position="598"/>
        <end position="621"/>
    </location>
</feature>
<feature type="domain" description="ABC transmembrane type-1" evidence="7">
    <location>
        <begin position="410"/>
        <end position="618"/>
    </location>
</feature>
<evidence type="ECO:0000259" key="7">
    <source>
        <dbReference type="PROSITE" id="PS50928"/>
    </source>
</evidence>
<accession>A0ABU5J108</accession>
<dbReference type="PROSITE" id="PS50928">
    <property type="entry name" value="ABC_TM1"/>
    <property type="match status" value="2"/>
</dbReference>
<dbReference type="SUPFAM" id="SSF161098">
    <property type="entry name" value="MetI-like"/>
    <property type="match status" value="2"/>
</dbReference>
<evidence type="ECO:0000256" key="5">
    <source>
        <dbReference type="ARBA" id="ARBA00023136"/>
    </source>
</evidence>
<keyword evidence="5 6" id="KW-0472">Membrane</keyword>
<protein>
    <submittedName>
        <fullName evidence="8">ABC transporter permease subunit</fullName>
    </submittedName>
</protein>
<sequence>MILLLNKMLRSLLLVILASFVIVYLVFISTDDIHFVNRKDWGVMFQAVIDYYRELFTTKSLGVSQRLGPIDKVVPEMFAKSLKIIIPAYFISVILGIILGLVHFLVRERKIQSKIHKAGHLLFGAIPDFFLLIAVQYGLILLLNAQIIQELDLFGDETLMNVLFPTIIISISPIFFISNITYHSLLIEKDKDYVRTALSKGTGHLAITLKHMLWNAWPTILSYTQTLMLIIISSLPIIERLCFYKGAGSELIISIKADDTYVVLGLLLPFLLLVLISIWITDFVKLIIVPSSLDKELTEDTISKNKQLRTIKLIYHFLLTFPYRKAAKKVIRFTKENPSFSIGVIILSGFAFMAFFGPLLPFIEGKPEADRLSYDENGRLLKAPLPPGENFWFGTDREGRDLLSIMTLGARETFTELVIIVTLRFMISIPFGYFASVHKGARGLLGFTNSVLSFLPTIILIILIGNMDSVKESYSRYAFLLMVISLLDIGRIGEIMRQEFNRINKTDYFIAAVSVGTSWFHIITRYYIPNIYQKIIFIFISDMARIMAILGGLGIVGVFLAQDMIFNQNTGQYEAINLTFTWPSLLANSLTDMRTAPWILFFPTLFIAITIIGLNLFGAGLKDFIDKQKNNKEKKEDQKAELKAAAAKNWVTNDSKEKVSV</sequence>
<feature type="transmembrane region" description="Helical" evidence="6">
    <location>
        <begin position="340"/>
        <end position="363"/>
    </location>
</feature>
<feature type="transmembrane region" description="Helical" evidence="6">
    <location>
        <begin position="477"/>
        <end position="496"/>
    </location>
</feature>
<gene>
    <name evidence="8" type="ORF">SM124_15345</name>
</gene>
<feature type="transmembrane region" description="Helical" evidence="6">
    <location>
        <begin position="508"/>
        <end position="528"/>
    </location>
</feature>
<dbReference type="InterPro" id="IPR000515">
    <property type="entry name" value="MetI-like"/>
</dbReference>